<feature type="coiled-coil region" evidence="1">
    <location>
        <begin position="310"/>
        <end position="337"/>
    </location>
</feature>
<feature type="coiled-coil region" evidence="1">
    <location>
        <begin position="533"/>
        <end position="696"/>
    </location>
</feature>
<sequence>MNRSDSGSRLIDVNRNDAFRSFSPTANNRLIGQLQDQLNTLKRQLEEKEELILTLTTDRYASRPDSQKAGSDPLMDMSVTREHLNQYRLTAEAARSDLAALQIKHEGTQTELLDIKSRLASREAALQELKGELDLYKENNARQASLISSLREQVQATEQESGVMASSKTRLEITFQALIKENNELKQKVQDLEDKLQMYISEWDESKHHASSSERKLQDFLSRLASRMNIDWSGKEDPQDVMVSLVDELYKDNDRQRCQIASLKECVSAHEVESKASRETVMRLVSEVSREQRAAVSCRRDLDTLVNQELDSTIQAKTSLERENQLLQERLEATRSAWEASKQELSSLKKHSQELNGNLRNSLSETKSAQGLLQAFREDLATLLSGRSGTVHPTEEAIRERIREICSIEENKKEALVEMEAKASRVTEQLARQTELHEAALQRARQAEQQLGELRDRLKGLEGELVSGDVVRDGLSQQKQTYLRFLEELSEKMKLDRVATDLGFDMRVEAILSRAEQLVKLEATAVLENKTLVHNLQRKLKSQKERLESRELHMELLRKKVAQLEEEKRSRTAVAVERDEANLTVRKLQKKVERLQKELDYTRLSNTELKAQLSYTNELKIKTMEQNQTIEELNKSLDKLEKVKLRAEKRLTTMKSELDVTEHITKEEKQRAQSLLESLTSELKTLKHTLEDLAKRERQLLDFREVVSQMVGLNVNTLALPDYEIIKRLEGLIHGHPWPSLCHHHSQEQFSQDFTAGYNHARRMLSASPKALTAPSQAERSTRRPQ</sequence>
<dbReference type="EMBL" id="AHAT01015749">
    <property type="status" value="NOT_ANNOTATED_CDS"/>
    <property type="molecule type" value="Genomic_DNA"/>
</dbReference>
<protein>
    <submittedName>
        <fullName evidence="3">Coiled-coil domain containing 170</fullName>
    </submittedName>
</protein>
<dbReference type="Gene3D" id="1.10.287.1490">
    <property type="match status" value="1"/>
</dbReference>
<dbReference type="PANTHER" id="PTHR18863">
    <property type="entry name" value="TSEC-2-RELATED"/>
    <property type="match status" value="1"/>
</dbReference>
<feature type="region of interest" description="Disordered" evidence="2">
    <location>
        <begin position="767"/>
        <end position="786"/>
    </location>
</feature>
<feature type="coiled-coil region" evidence="1">
    <location>
        <begin position="31"/>
        <end position="58"/>
    </location>
</feature>
<feature type="coiled-coil region" evidence="1">
    <location>
        <begin position="409"/>
        <end position="464"/>
    </location>
</feature>
<evidence type="ECO:0000313" key="3">
    <source>
        <dbReference type="Ensembl" id="ENSLOCP00000020105.1"/>
    </source>
</evidence>
<dbReference type="OMA" id="EQRTHNY"/>
<evidence type="ECO:0000256" key="1">
    <source>
        <dbReference type="SAM" id="Coils"/>
    </source>
</evidence>
<dbReference type="STRING" id="7918.ENSLOCP00000020105"/>
<dbReference type="eggNOG" id="ENOG502QRTF">
    <property type="taxonomic scope" value="Eukaryota"/>
</dbReference>
<dbReference type="InterPro" id="IPR039139">
    <property type="entry name" value="CCDC170-like"/>
</dbReference>
<dbReference type="Ensembl" id="ENSLOCT00000020138.1">
    <property type="protein sequence ID" value="ENSLOCP00000020105.1"/>
    <property type="gene ID" value="ENSLOCG00000016291.1"/>
</dbReference>
<dbReference type="FunCoup" id="W5NHJ6">
    <property type="interactions" value="362"/>
</dbReference>
<organism evidence="3 4">
    <name type="scientific">Lepisosteus oculatus</name>
    <name type="common">Spotted gar</name>
    <dbReference type="NCBI Taxonomy" id="7918"/>
    <lineage>
        <taxon>Eukaryota</taxon>
        <taxon>Metazoa</taxon>
        <taxon>Chordata</taxon>
        <taxon>Craniata</taxon>
        <taxon>Vertebrata</taxon>
        <taxon>Euteleostomi</taxon>
        <taxon>Actinopterygii</taxon>
        <taxon>Neopterygii</taxon>
        <taxon>Holostei</taxon>
        <taxon>Semionotiformes</taxon>
        <taxon>Lepisosteidae</taxon>
        <taxon>Lepisosteus</taxon>
    </lineage>
</organism>
<dbReference type="HOGENOM" id="CLU_014559_0_0_1"/>
<reference evidence="4" key="1">
    <citation type="submission" date="2011-12" db="EMBL/GenBank/DDBJ databases">
        <title>The Draft Genome of Lepisosteus oculatus.</title>
        <authorList>
            <consortium name="The Broad Institute Genome Assembly &amp; Analysis Group"/>
            <consortium name="Computational R&amp;D Group"/>
            <consortium name="and Sequencing Platform"/>
            <person name="Di Palma F."/>
            <person name="Alfoldi J."/>
            <person name="Johnson J."/>
            <person name="Berlin A."/>
            <person name="Gnerre S."/>
            <person name="Jaffe D."/>
            <person name="MacCallum I."/>
            <person name="Young S."/>
            <person name="Walker B.J."/>
            <person name="Lander E.S."/>
            <person name="Lindblad-Toh K."/>
        </authorList>
    </citation>
    <scope>NUCLEOTIDE SEQUENCE [LARGE SCALE GENOMIC DNA]</scope>
</reference>
<dbReference type="Proteomes" id="UP000018468">
    <property type="component" value="Linkage group LG1"/>
</dbReference>
<dbReference type="PANTHER" id="PTHR18863:SF4">
    <property type="entry name" value="COILED-COIL DOMAIN-CONTAINING PROTEIN 170"/>
    <property type="match status" value="1"/>
</dbReference>
<dbReference type="GeneTree" id="ENSGT00390000012924"/>
<dbReference type="InParanoid" id="W5NHJ6"/>
<feature type="coiled-coil region" evidence="1">
    <location>
        <begin position="84"/>
        <end position="202"/>
    </location>
</feature>
<evidence type="ECO:0000313" key="4">
    <source>
        <dbReference type="Proteomes" id="UP000018468"/>
    </source>
</evidence>
<dbReference type="AlphaFoldDB" id="W5NHJ6"/>
<name>W5NHJ6_LEPOC</name>
<evidence type="ECO:0000256" key="2">
    <source>
        <dbReference type="SAM" id="MobiDB-lite"/>
    </source>
</evidence>
<reference evidence="3" key="2">
    <citation type="submission" date="2025-08" db="UniProtKB">
        <authorList>
            <consortium name="Ensembl"/>
        </authorList>
    </citation>
    <scope>IDENTIFICATION</scope>
</reference>
<reference evidence="3" key="3">
    <citation type="submission" date="2025-09" db="UniProtKB">
        <authorList>
            <consortium name="Ensembl"/>
        </authorList>
    </citation>
    <scope>IDENTIFICATION</scope>
</reference>
<dbReference type="SUPFAM" id="SSF57997">
    <property type="entry name" value="Tropomyosin"/>
    <property type="match status" value="1"/>
</dbReference>
<accession>W5NHJ6</accession>
<proteinExistence type="predicted"/>
<dbReference type="Bgee" id="ENSLOCG00000016291">
    <property type="expression patterns" value="Expressed in brain and 7 other cell types or tissues"/>
</dbReference>
<keyword evidence="1" id="KW-0175">Coiled coil</keyword>
<keyword evidence="4" id="KW-1185">Reference proteome</keyword>